<protein>
    <submittedName>
        <fullName evidence="6">Uu.00g132800.m01.CDS01</fullName>
    </submittedName>
</protein>
<accession>A0AAI8VSW4</accession>
<dbReference type="Pfam" id="PF01753">
    <property type="entry name" value="zf-MYND"/>
    <property type="match status" value="1"/>
</dbReference>
<evidence type="ECO:0000259" key="5">
    <source>
        <dbReference type="PROSITE" id="PS50865"/>
    </source>
</evidence>
<keyword evidence="1" id="KW-0479">Metal-binding</keyword>
<proteinExistence type="predicted"/>
<sequence length="659" mass="72878">MGKHIPKLMPVAFDEVGLSKILYEIYVQMFIDEDWSLKFANINLMSIRNLTLVFYIRSSLSAFLRLVQSRVICDWDKTMTIFLSHVKHRPNAPMGMNYVQELCVYMHMLGVYSTEWMKTPRNTVQGTSTLGDSRDWKNMPTVVCITLRVPRTKLAVITAMKPTKLGTPSVHCVLQAPFPSTTGQWQNIFPACQYTFGSISTRGRRHSNSFEVDIVEDSLAWRGLSDLIVSYYVPTEFLLMEPRLADVGFGIHSTPASTGVFMPKLGPTLSIYQTNIGNTNDVYITRYAPNQTGVLSVPGFAADDMASPAAVGPGGGSSLCATADHGSGRITSFTVRLNITGEEHLTALQSGCQVHVESISPCHASAAIGGEHPLSFMYPMLYTDHGALAWNMPYINLQKSPVIDIKQPDKLKWLNPHVSMMHSARERALREDEGPPRSPGERLRLDFKESLHSLFNHFAGLQGPKYHMFGIWNPNNGGVHILIFCSNLLIDLSNRVVALDCAVLPLHTDLMPKVTHFLTAIAASGLCQIKVDDAELRLWKRYAAAGKIPLTEEDERPFLCSCGNGQLPPKFIGIDVAGWNSASRYAVRAAISPVFWAAFVDENFRPSDGSIGASCNVCKEGSANDGGELKVYGGCHNVKYCSPACQRADWKLHKVLCKK</sequence>
<evidence type="ECO:0000256" key="4">
    <source>
        <dbReference type="PROSITE-ProRule" id="PRU00134"/>
    </source>
</evidence>
<dbReference type="Proteomes" id="UP001295740">
    <property type="component" value="Unassembled WGS sequence"/>
</dbReference>
<keyword evidence="3" id="KW-0862">Zinc</keyword>
<evidence type="ECO:0000256" key="2">
    <source>
        <dbReference type="ARBA" id="ARBA00022771"/>
    </source>
</evidence>
<comment type="caution">
    <text evidence="6">The sequence shown here is derived from an EMBL/GenBank/DDBJ whole genome shotgun (WGS) entry which is preliminary data.</text>
</comment>
<dbReference type="Gene3D" id="6.10.140.2220">
    <property type="match status" value="1"/>
</dbReference>
<keyword evidence="7" id="KW-1185">Reference proteome</keyword>
<evidence type="ECO:0000313" key="6">
    <source>
        <dbReference type="EMBL" id="CAJ2510471.1"/>
    </source>
</evidence>
<evidence type="ECO:0000256" key="1">
    <source>
        <dbReference type="ARBA" id="ARBA00022723"/>
    </source>
</evidence>
<dbReference type="PROSITE" id="PS50865">
    <property type="entry name" value="ZF_MYND_2"/>
    <property type="match status" value="1"/>
</dbReference>
<organism evidence="6 7">
    <name type="scientific">Anthostomella pinea</name>
    <dbReference type="NCBI Taxonomy" id="933095"/>
    <lineage>
        <taxon>Eukaryota</taxon>
        <taxon>Fungi</taxon>
        <taxon>Dikarya</taxon>
        <taxon>Ascomycota</taxon>
        <taxon>Pezizomycotina</taxon>
        <taxon>Sordariomycetes</taxon>
        <taxon>Xylariomycetidae</taxon>
        <taxon>Xylariales</taxon>
        <taxon>Xylariaceae</taxon>
        <taxon>Anthostomella</taxon>
    </lineage>
</organism>
<dbReference type="InterPro" id="IPR002893">
    <property type="entry name" value="Znf_MYND"/>
</dbReference>
<dbReference type="AlphaFoldDB" id="A0AAI8VSW4"/>
<keyword evidence="2 4" id="KW-0863">Zinc-finger</keyword>
<evidence type="ECO:0000313" key="7">
    <source>
        <dbReference type="Proteomes" id="UP001295740"/>
    </source>
</evidence>
<dbReference type="EMBL" id="CAUWAG010000016">
    <property type="protein sequence ID" value="CAJ2510471.1"/>
    <property type="molecule type" value="Genomic_DNA"/>
</dbReference>
<dbReference type="SUPFAM" id="SSF144232">
    <property type="entry name" value="HIT/MYND zinc finger-like"/>
    <property type="match status" value="1"/>
</dbReference>
<gene>
    <name evidence="6" type="ORF">KHLLAP_LOCUS10939</name>
</gene>
<reference evidence="6" key="1">
    <citation type="submission" date="2023-10" db="EMBL/GenBank/DDBJ databases">
        <authorList>
            <person name="Hackl T."/>
        </authorList>
    </citation>
    <scope>NUCLEOTIDE SEQUENCE</scope>
</reference>
<feature type="domain" description="MYND-type" evidence="5">
    <location>
        <begin position="615"/>
        <end position="657"/>
    </location>
</feature>
<name>A0AAI8VSW4_9PEZI</name>
<dbReference type="GO" id="GO:0008270">
    <property type="term" value="F:zinc ion binding"/>
    <property type="evidence" value="ECO:0007669"/>
    <property type="project" value="UniProtKB-KW"/>
</dbReference>
<evidence type="ECO:0000256" key="3">
    <source>
        <dbReference type="ARBA" id="ARBA00022833"/>
    </source>
</evidence>